<dbReference type="Proteomes" id="UP001419268">
    <property type="component" value="Unassembled WGS sequence"/>
</dbReference>
<protein>
    <submittedName>
        <fullName evidence="2">Uncharacterized protein</fullName>
    </submittedName>
</protein>
<dbReference type="AlphaFoldDB" id="A0AAP0HXW3"/>
<reference evidence="2 3" key="1">
    <citation type="submission" date="2024-01" db="EMBL/GenBank/DDBJ databases">
        <title>Genome assemblies of Stephania.</title>
        <authorList>
            <person name="Yang L."/>
        </authorList>
    </citation>
    <scope>NUCLEOTIDE SEQUENCE [LARGE SCALE GENOMIC DNA]</scope>
    <source>
        <strain evidence="2">JXDWG</strain>
        <tissue evidence="2">Leaf</tissue>
    </source>
</reference>
<evidence type="ECO:0000313" key="2">
    <source>
        <dbReference type="EMBL" id="KAK9100606.1"/>
    </source>
</evidence>
<evidence type="ECO:0000256" key="1">
    <source>
        <dbReference type="SAM" id="MobiDB-lite"/>
    </source>
</evidence>
<gene>
    <name evidence="2" type="ORF">Scep_024036</name>
</gene>
<dbReference type="EMBL" id="JBBNAG010000010">
    <property type="protein sequence ID" value="KAK9100606.1"/>
    <property type="molecule type" value="Genomic_DNA"/>
</dbReference>
<evidence type="ECO:0000313" key="3">
    <source>
        <dbReference type="Proteomes" id="UP001419268"/>
    </source>
</evidence>
<name>A0AAP0HXW3_9MAGN</name>
<feature type="compositionally biased region" description="Pro residues" evidence="1">
    <location>
        <begin position="40"/>
        <end position="54"/>
    </location>
</feature>
<sequence>MPLHTPLKLTYTLFKFFDIFSLPHTPLSLSLKPHTIATTPPPSLSLLPPPPSNSPTPQVSPTTVTFTVAASPYYRPNCL</sequence>
<accession>A0AAP0HXW3</accession>
<feature type="region of interest" description="Disordered" evidence="1">
    <location>
        <begin position="40"/>
        <end position="60"/>
    </location>
</feature>
<organism evidence="2 3">
    <name type="scientific">Stephania cephalantha</name>
    <dbReference type="NCBI Taxonomy" id="152367"/>
    <lineage>
        <taxon>Eukaryota</taxon>
        <taxon>Viridiplantae</taxon>
        <taxon>Streptophyta</taxon>
        <taxon>Embryophyta</taxon>
        <taxon>Tracheophyta</taxon>
        <taxon>Spermatophyta</taxon>
        <taxon>Magnoliopsida</taxon>
        <taxon>Ranunculales</taxon>
        <taxon>Menispermaceae</taxon>
        <taxon>Menispermoideae</taxon>
        <taxon>Cissampelideae</taxon>
        <taxon>Stephania</taxon>
    </lineage>
</organism>
<comment type="caution">
    <text evidence="2">The sequence shown here is derived from an EMBL/GenBank/DDBJ whole genome shotgun (WGS) entry which is preliminary data.</text>
</comment>
<proteinExistence type="predicted"/>
<keyword evidence="3" id="KW-1185">Reference proteome</keyword>